<dbReference type="Proteomes" id="UP000288086">
    <property type="component" value="Unassembled WGS sequence"/>
</dbReference>
<proteinExistence type="predicted"/>
<protein>
    <submittedName>
        <fullName evidence="1">Uncharacterized protein</fullName>
    </submittedName>
</protein>
<sequence length="67" mass="7342">MEHSVPKAIVERLVKYAEYVEKCPKGGSAGNLALGITAKTNARKRIAITVSIKSSSCARVRFFTQRC</sequence>
<keyword evidence="2" id="KW-1185">Reference proteome</keyword>
<reference evidence="1 2" key="1">
    <citation type="submission" date="2017-01" db="EMBL/GenBank/DDBJ databases">
        <title>The cable genome- insights into the physiology and evolution of filamentous bacteria capable of sulfide oxidation via long distance electron transfer.</title>
        <authorList>
            <person name="Schreiber L."/>
            <person name="Bjerg J.T."/>
            <person name="Boggild A."/>
            <person name="Van De Vossenberg J."/>
            <person name="Meysman F."/>
            <person name="Nielsen L.P."/>
            <person name="Schramm A."/>
            <person name="Kjeldsen K.U."/>
        </authorList>
    </citation>
    <scope>NUCLEOTIDE SEQUENCE [LARGE SCALE GENOMIC DNA]</scope>
    <source>
        <strain evidence="1">A1</strain>
    </source>
</reference>
<dbReference type="AlphaFoldDB" id="A0A444J739"/>
<comment type="caution">
    <text evidence="1">The sequence shown here is derived from an EMBL/GenBank/DDBJ whole genome shotgun (WGS) entry which is preliminary data.</text>
</comment>
<organism evidence="1 2">
    <name type="scientific">Candidatus Electrothrix communis</name>
    <dbReference type="NCBI Taxonomy" id="1859133"/>
    <lineage>
        <taxon>Bacteria</taxon>
        <taxon>Pseudomonadati</taxon>
        <taxon>Thermodesulfobacteriota</taxon>
        <taxon>Desulfobulbia</taxon>
        <taxon>Desulfobulbales</taxon>
        <taxon>Desulfobulbaceae</taxon>
        <taxon>Candidatus Electrothrix</taxon>
    </lineage>
</organism>
<evidence type="ECO:0000313" key="2">
    <source>
        <dbReference type="Proteomes" id="UP000288086"/>
    </source>
</evidence>
<dbReference type="EMBL" id="MTKP01000103">
    <property type="protein sequence ID" value="RWX48867.1"/>
    <property type="molecule type" value="Genomic_DNA"/>
</dbReference>
<accession>A0A444J739</accession>
<evidence type="ECO:0000313" key="1">
    <source>
        <dbReference type="EMBL" id="RWX48867.1"/>
    </source>
</evidence>
<gene>
    <name evidence="1" type="ORF">VT98_11033</name>
</gene>
<name>A0A444J739_9BACT</name>